<dbReference type="PATRIC" id="fig|1339315.3.peg.4488"/>
<dbReference type="Proteomes" id="UP000020529">
    <property type="component" value="Unassembled WGS sequence"/>
</dbReference>
<dbReference type="EMBL" id="JGCY01000406">
    <property type="protein sequence ID" value="EXY72401.1"/>
    <property type="molecule type" value="Genomic_DNA"/>
</dbReference>
<evidence type="ECO:0000313" key="2">
    <source>
        <dbReference type="Proteomes" id="UP000020529"/>
    </source>
</evidence>
<organism evidence="1 2">
    <name type="scientific">Bacteroides fragilis str. 3988T(B)14</name>
    <dbReference type="NCBI Taxonomy" id="1339315"/>
    <lineage>
        <taxon>Bacteria</taxon>
        <taxon>Pseudomonadati</taxon>
        <taxon>Bacteroidota</taxon>
        <taxon>Bacteroidia</taxon>
        <taxon>Bacteroidales</taxon>
        <taxon>Bacteroidaceae</taxon>
        <taxon>Bacteroides</taxon>
    </lineage>
</organism>
<evidence type="ECO:0008006" key="3">
    <source>
        <dbReference type="Google" id="ProtNLM"/>
    </source>
</evidence>
<proteinExistence type="predicted"/>
<reference evidence="1 2" key="1">
    <citation type="submission" date="2014-02" db="EMBL/GenBank/DDBJ databases">
        <authorList>
            <person name="Sears C."/>
            <person name="Carroll K."/>
            <person name="Sack B.R."/>
            <person name="Qadri F."/>
            <person name="Myers L.L."/>
            <person name="Chung G.-T."/>
            <person name="Escheverria P."/>
            <person name="Fraser C.M."/>
            <person name="Sadzewicz L."/>
            <person name="Shefchek K.A."/>
            <person name="Tallon L."/>
            <person name="Das S.P."/>
            <person name="Daugherty S."/>
            <person name="Mongodin E.F."/>
        </authorList>
    </citation>
    <scope>NUCLEOTIDE SEQUENCE [LARGE SCALE GENOMIC DNA]</scope>
    <source>
        <strain evidence="2">3988T(B)14</strain>
    </source>
</reference>
<dbReference type="AlphaFoldDB" id="A0A015TNZ6"/>
<dbReference type="PROSITE" id="PS51257">
    <property type="entry name" value="PROKAR_LIPOPROTEIN"/>
    <property type="match status" value="1"/>
</dbReference>
<dbReference type="InterPro" id="IPR026403">
    <property type="entry name" value="Lipo_with_rSAM"/>
</dbReference>
<evidence type="ECO:0000313" key="1">
    <source>
        <dbReference type="EMBL" id="EXY72401.1"/>
    </source>
</evidence>
<dbReference type="RefSeq" id="WP_005797215.1">
    <property type="nucleotide sequence ID" value="NZ_JGCY01000406.1"/>
</dbReference>
<protein>
    <recommendedName>
        <fullName evidence="3">Lipoprotein, rSAM/lipoprotein system</fullName>
    </recommendedName>
</protein>
<name>A0A015TNZ6_BACFG</name>
<comment type="caution">
    <text evidence="1">The sequence shown here is derived from an EMBL/GenBank/DDBJ whole genome shotgun (WGS) entry which is preliminary data.</text>
</comment>
<dbReference type="NCBIfam" id="TIGR04134">
    <property type="entry name" value="lipo_with_rSAM"/>
    <property type="match status" value="1"/>
</dbReference>
<sequence>MKKKNEQWLRYSNRALSGLLMLFGFVSCDNGGGDIPVEYGMPSAKYRVKGKVIDADTQEPVPGIEVVTGAVHTGDGKEWLSYPDTLITDKDGAFATERTEFPSKKYRFIVRDVDGDANGTYSKDSVEVEAGGFTGGSHWYRGETSIDKTIEIKKETAKDNEK</sequence>
<accession>A0A015TNZ6</accession>
<dbReference type="GeneID" id="60369298"/>
<gene>
    <name evidence="1" type="ORF">M124_3854</name>
</gene>